<organism evidence="1 2">
    <name type="scientific">Triparma retinervis</name>
    <dbReference type="NCBI Taxonomy" id="2557542"/>
    <lineage>
        <taxon>Eukaryota</taxon>
        <taxon>Sar</taxon>
        <taxon>Stramenopiles</taxon>
        <taxon>Ochrophyta</taxon>
        <taxon>Bolidophyceae</taxon>
        <taxon>Parmales</taxon>
        <taxon>Triparmaceae</taxon>
        <taxon>Triparma</taxon>
    </lineage>
</organism>
<sequence>STSHLSTSRSRCRIYNPHYSGNLYTDKSHPHCGPFKTCHLLGDSGT</sequence>
<comment type="caution">
    <text evidence="1">The sequence shown here is derived from an EMBL/GenBank/DDBJ whole genome shotgun (WGS) entry which is preliminary data.</text>
</comment>
<feature type="non-terminal residue" evidence="1">
    <location>
        <position position="1"/>
    </location>
</feature>
<evidence type="ECO:0000313" key="1">
    <source>
        <dbReference type="EMBL" id="GMH60501.1"/>
    </source>
</evidence>
<protein>
    <submittedName>
        <fullName evidence="1">Uncharacterized protein</fullName>
    </submittedName>
</protein>
<proteinExistence type="predicted"/>
<keyword evidence="2" id="KW-1185">Reference proteome</keyword>
<evidence type="ECO:0000313" key="2">
    <source>
        <dbReference type="Proteomes" id="UP001165082"/>
    </source>
</evidence>
<name>A0A9W6ZVM1_9STRA</name>
<dbReference type="AlphaFoldDB" id="A0A9W6ZVM1"/>
<reference evidence="1" key="1">
    <citation type="submission" date="2022-07" db="EMBL/GenBank/DDBJ databases">
        <title>Genome analysis of Parmales, a sister group of diatoms, reveals the evolutionary specialization of diatoms from phago-mixotrophs to photoautotrophs.</title>
        <authorList>
            <person name="Ban H."/>
            <person name="Sato S."/>
            <person name="Yoshikawa S."/>
            <person name="Kazumasa Y."/>
            <person name="Nakamura Y."/>
            <person name="Ichinomiya M."/>
            <person name="Saitoh K."/>
            <person name="Sato N."/>
            <person name="Blanc-Mathieu R."/>
            <person name="Endo H."/>
            <person name="Kuwata A."/>
            <person name="Ogata H."/>
        </authorList>
    </citation>
    <scope>NUCLEOTIDE SEQUENCE</scope>
</reference>
<accession>A0A9W6ZVM1</accession>
<gene>
    <name evidence="1" type="ORF">TrRE_jg9559</name>
</gene>
<dbReference type="EMBL" id="BRXZ01006428">
    <property type="protein sequence ID" value="GMH60501.1"/>
    <property type="molecule type" value="Genomic_DNA"/>
</dbReference>
<dbReference type="Proteomes" id="UP001165082">
    <property type="component" value="Unassembled WGS sequence"/>
</dbReference>